<dbReference type="eggNOG" id="COG0406">
    <property type="taxonomic scope" value="Bacteria"/>
</dbReference>
<gene>
    <name evidence="3" type="ORF">U27_06705</name>
</gene>
<dbReference type="SMART" id="SM00855">
    <property type="entry name" value="PGAM"/>
    <property type="match status" value="1"/>
</dbReference>
<sequence>MAEVIGLYQKLHTKNIWPSSKKFLIAAKECVTISNQFTQPKNIYMKSMTTLPLSHTTTTVSESHALPLVGTPQQIPFRREHTAFPQYRAVLNNRLLLDQYTGHLYRNGAGADVTFPLLMVRHGETNGNINGAFQGQIDIPDSQLNANGKAQAKNAAQRLYRELLDLFDDTLPSFAASGNLIIMQSPLGRTRETAKAFLDEFEAQTGVALNVITEKKLAESCFGVIEGLNLDQIPDEELRKLAAYFRSEQDATVDWKGTGESYLDVIIRADTLLDELNLRYAQQPVLVIAFSHGAFINALRVVIADDALIEEDGMIAFRKNGLKNTESYWVGDSRRHIHQIAARWRITHQQ</sequence>
<dbReference type="Gene3D" id="3.40.50.1240">
    <property type="entry name" value="Phosphoglycerate mutase-like"/>
    <property type="match status" value="1"/>
</dbReference>
<dbReference type="InterPro" id="IPR001345">
    <property type="entry name" value="PG/BPGM_mutase_AS"/>
</dbReference>
<dbReference type="SUPFAM" id="SSF53254">
    <property type="entry name" value="Phosphoglycerate mutase-like"/>
    <property type="match status" value="1"/>
</dbReference>
<dbReference type="AlphaFoldDB" id="A0A081C565"/>
<evidence type="ECO:0000313" key="4">
    <source>
        <dbReference type="Proteomes" id="UP000030661"/>
    </source>
</evidence>
<dbReference type="GO" id="GO:0005829">
    <property type="term" value="C:cytosol"/>
    <property type="evidence" value="ECO:0007669"/>
    <property type="project" value="TreeGrafter"/>
</dbReference>
<dbReference type="CDD" id="cd07067">
    <property type="entry name" value="HP_PGM_like"/>
    <property type="match status" value="1"/>
</dbReference>
<feature type="active site" description="Proton donor/acceptor" evidence="1">
    <location>
        <position position="219"/>
    </location>
</feature>
<feature type="active site" description="Tele-phosphohistidine intermediate" evidence="1">
    <location>
        <position position="122"/>
    </location>
</feature>
<feature type="binding site" evidence="2">
    <location>
        <position position="189"/>
    </location>
    <ligand>
        <name>substrate</name>
    </ligand>
</feature>
<reference evidence="3" key="1">
    <citation type="journal article" date="2015" name="PeerJ">
        <title>First genomic representation of candidate bacterial phylum KSB3 points to enhanced environmental sensing as a trigger of wastewater bulking.</title>
        <authorList>
            <person name="Sekiguchi Y."/>
            <person name="Ohashi A."/>
            <person name="Parks D.H."/>
            <person name="Yamauchi T."/>
            <person name="Tyson G.W."/>
            <person name="Hugenholtz P."/>
        </authorList>
    </citation>
    <scope>NUCLEOTIDE SEQUENCE [LARGE SCALE GENOMIC DNA]</scope>
</reference>
<keyword evidence="4" id="KW-1185">Reference proteome</keyword>
<dbReference type="InterPro" id="IPR029033">
    <property type="entry name" value="His_PPase_superfam"/>
</dbReference>
<organism evidence="3">
    <name type="scientific">Vecturithrix granuli</name>
    <dbReference type="NCBI Taxonomy" id="1499967"/>
    <lineage>
        <taxon>Bacteria</taxon>
        <taxon>Candidatus Moduliflexota</taxon>
        <taxon>Candidatus Vecturitrichia</taxon>
        <taxon>Candidatus Vecturitrichales</taxon>
        <taxon>Candidatus Vecturitrichaceae</taxon>
        <taxon>Candidatus Vecturithrix</taxon>
    </lineage>
</organism>
<name>A0A081C565_VECG1</name>
<accession>A0A081C565</accession>
<evidence type="ECO:0000256" key="1">
    <source>
        <dbReference type="PIRSR" id="PIRSR613078-1"/>
    </source>
</evidence>
<feature type="binding site" evidence="2">
    <location>
        <begin position="121"/>
        <end position="128"/>
    </location>
    <ligand>
        <name>substrate</name>
    </ligand>
</feature>
<dbReference type="PANTHER" id="PTHR48100">
    <property type="entry name" value="BROAD-SPECIFICITY PHOSPHATASE YOR283W-RELATED"/>
    <property type="match status" value="1"/>
</dbReference>
<dbReference type="HOGENOM" id="CLU_791458_0_0_0"/>
<evidence type="ECO:0000256" key="2">
    <source>
        <dbReference type="PIRSR" id="PIRSR613078-2"/>
    </source>
</evidence>
<dbReference type="EMBL" id="DF820470">
    <property type="protein sequence ID" value="GAK59720.1"/>
    <property type="molecule type" value="Genomic_DNA"/>
</dbReference>
<proteinExistence type="predicted"/>
<dbReference type="Pfam" id="PF00300">
    <property type="entry name" value="His_Phos_1"/>
    <property type="match status" value="1"/>
</dbReference>
<dbReference type="InterPro" id="IPR050275">
    <property type="entry name" value="PGM_Phosphatase"/>
</dbReference>
<dbReference type="GO" id="GO:0016791">
    <property type="term" value="F:phosphatase activity"/>
    <property type="evidence" value="ECO:0007669"/>
    <property type="project" value="TreeGrafter"/>
</dbReference>
<evidence type="ECO:0000313" key="3">
    <source>
        <dbReference type="EMBL" id="GAK59720.1"/>
    </source>
</evidence>
<dbReference type="PANTHER" id="PTHR48100:SF44">
    <property type="entry name" value="PHOSPHATASE C1620.13-RELATED"/>
    <property type="match status" value="1"/>
</dbReference>
<dbReference type="STRING" id="1499967.U27_06705"/>
<protein>
    <submittedName>
        <fullName evidence="3">Alpha-ribazole phosphatase</fullName>
    </submittedName>
</protein>
<dbReference type="InterPro" id="IPR013078">
    <property type="entry name" value="His_Pase_superF_clade-1"/>
</dbReference>
<dbReference type="Proteomes" id="UP000030661">
    <property type="component" value="Unassembled WGS sequence"/>
</dbReference>
<dbReference type="PROSITE" id="PS00175">
    <property type="entry name" value="PG_MUTASE"/>
    <property type="match status" value="1"/>
</dbReference>